<feature type="compositionally biased region" description="Polar residues" evidence="1">
    <location>
        <begin position="42"/>
        <end position="53"/>
    </location>
</feature>
<evidence type="ECO:0000313" key="2">
    <source>
        <dbReference type="EMBL" id="TQD85801.1"/>
    </source>
</evidence>
<organism evidence="2 3">
    <name type="scientific">Malus baccata</name>
    <name type="common">Siberian crab apple</name>
    <name type="synonym">Pyrus baccata</name>
    <dbReference type="NCBI Taxonomy" id="106549"/>
    <lineage>
        <taxon>Eukaryota</taxon>
        <taxon>Viridiplantae</taxon>
        <taxon>Streptophyta</taxon>
        <taxon>Embryophyta</taxon>
        <taxon>Tracheophyta</taxon>
        <taxon>Spermatophyta</taxon>
        <taxon>Magnoliopsida</taxon>
        <taxon>eudicotyledons</taxon>
        <taxon>Gunneridae</taxon>
        <taxon>Pentapetalae</taxon>
        <taxon>rosids</taxon>
        <taxon>fabids</taxon>
        <taxon>Rosales</taxon>
        <taxon>Rosaceae</taxon>
        <taxon>Amygdaloideae</taxon>
        <taxon>Maleae</taxon>
        <taxon>Malus</taxon>
    </lineage>
</organism>
<dbReference type="Proteomes" id="UP000315295">
    <property type="component" value="Unassembled WGS sequence"/>
</dbReference>
<dbReference type="AlphaFoldDB" id="A0A540LH53"/>
<accession>A0A540LH53</accession>
<sequence length="126" mass="14030">MESGGMRSEGEWPSLAVKLTTGMETNSHLMCSNAMPPPPPREQTNGTTRSTENGGERVTCAGVEMMKEMRGRGKMQRVEIDGKEGRRVKMGKKENEGICRGWRRKIKREGKLERDGSQAAANHKPE</sequence>
<feature type="region of interest" description="Disordered" evidence="1">
    <location>
        <begin position="28"/>
        <end position="56"/>
    </location>
</feature>
<gene>
    <name evidence="2" type="ORF">C1H46_028717</name>
</gene>
<comment type="caution">
    <text evidence="2">The sequence shown here is derived from an EMBL/GenBank/DDBJ whole genome shotgun (WGS) entry which is preliminary data.</text>
</comment>
<reference evidence="2 3" key="1">
    <citation type="journal article" date="2019" name="G3 (Bethesda)">
        <title>Sequencing of a Wild Apple (Malus baccata) Genome Unravels the Differences Between Cultivated and Wild Apple Species Regarding Disease Resistance and Cold Tolerance.</title>
        <authorList>
            <person name="Chen X."/>
        </authorList>
    </citation>
    <scope>NUCLEOTIDE SEQUENCE [LARGE SCALE GENOMIC DNA]</scope>
    <source>
        <strain evidence="3">cv. Shandingzi</strain>
        <tissue evidence="2">Leaves</tissue>
    </source>
</reference>
<evidence type="ECO:0000313" key="3">
    <source>
        <dbReference type="Proteomes" id="UP000315295"/>
    </source>
</evidence>
<proteinExistence type="predicted"/>
<protein>
    <submittedName>
        <fullName evidence="2">Uncharacterized protein</fullName>
    </submittedName>
</protein>
<dbReference type="EMBL" id="VIEB01000587">
    <property type="protein sequence ID" value="TQD85801.1"/>
    <property type="molecule type" value="Genomic_DNA"/>
</dbReference>
<keyword evidence="3" id="KW-1185">Reference proteome</keyword>
<name>A0A540LH53_MALBA</name>
<evidence type="ECO:0000256" key="1">
    <source>
        <dbReference type="SAM" id="MobiDB-lite"/>
    </source>
</evidence>